<dbReference type="RefSeq" id="WP_343163572.1">
    <property type="nucleotide sequence ID" value="NZ_JBHRSV010000001.1"/>
</dbReference>
<evidence type="ECO:0000259" key="1">
    <source>
        <dbReference type="PROSITE" id="PS51186"/>
    </source>
</evidence>
<dbReference type="InterPro" id="IPR016181">
    <property type="entry name" value="Acyl_CoA_acyltransferase"/>
</dbReference>
<reference evidence="3" key="1">
    <citation type="journal article" date="2019" name="Int. J. Syst. Evol. Microbiol.">
        <title>The Global Catalogue of Microorganisms (GCM) 10K type strain sequencing project: providing services to taxonomists for standard genome sequencing and annotation.</title>
        <authorList>
            <consortium name="The Broad Institute Genomics Platform"/>
            <consortium name="The Broad Institute Genome Sequencing Center for Infectious Disease"/>
            <person name="Wu L."/>
            <person name="Ma J."/>
        </authorList>
    </citation>
    <scope>NUCLEOTIDE SEQUENCE [LARGE SCALE GENOMIC DNA]</scope>
    <source>
        <strain evidence="3">KCTC 52487</strain>
    </source>
</reference>
<dbReference type="Proteomes" id="UP001595379">
    <property type="component" value="Unassembled WGS sequence"/>
</dbReference>
<evidence type="ECO:0000313" key="2">
    <source>
        <dbReference type="EMBL" id="MFC2924717.1"/>
    </source>
</evidence>
<dbReference type="Pfam" id="PF13302">
    <property type="entry name" value="Acetyltransf_3"/>
    <property type="match status" value="1"/>
</dbReference>
<dbReference type="PROSITE" id="PS51186">
    <property type="entry name" value="GNAT"/>
    <property type="match status" value="1"/>
</dbReference>
<keyword evidence="2" id="KW-0012">Acyltransferase</keyword>
<dbReference type="InterPro" id="IPR000182">
    <property type="entry name" value="GNAT_dom"/>
</dbReference>
<dbReference type="GO" id="GO:0016746">
    <property type="term" value="F:acyltransferase activity"/>
    <property type="evidence" value="ECO:0007669"/>
    <property type="project" value="UniProtKB-KW"/>
</dbReference>
<name>A0ABV6ZTH6_9PROT</name>
<dbReference type="SUPFAM" id="SSF55729">
    <property type="entry name" value="Acyl-CoA N-acyltransferases (Nat)"/>
    <property type="match status" value="1"/>
</dbReference>
<dbReference type="Gene3D" id="3.40.630.30">
    <property type="match status" value="1"/>
</dbReference>
<dbReference type="PANTHER" id="PTHR43792">
    <property type="entry name" value="GNAT FAMILY, PUTATIVE (AFU_ORTHOLOGUE AFUA_3G00765)-RELATED-RELATED"/>
    <property type="match status" value="1"/>
</dbReference>
<dbReference type="InterPro" id="IPR051531">
    <property type="entry name" value="N-acetyltransferase"/>
</dbReference>
<keyword evidence="2" id="KW-0808">Transferase</keyword>
<protein>
    <submittedName>
        <fullName evidence="2">GNAT family N-acetyltransferase</fullName>
        <ecNumber evidence="2">2.3.-.-</ecNumber>
    </submittedName>
</protein>
<accession>A0ABV6ZTH6</accession>
<organism evidence="2 3">
    <name type="scientific">Hyphobacterium vulgare</name>
    <dbReference type="NCBI Taxonomy" id="1736751"/>
    <lineage>
        <taxon>Bacteria</taxon>
        <taxon>Pseudomonadati</taxon>
        <taxon>Pseudomonadota</taxon>
        <taxon>Alphaproteobacteria</taxon>
        <taxon>Maricaulales</taxon>
        <taxon>Maricaulaceae</taxon>
        <taxon>Hyphobacterium</taxon>
    </lineage>
</organism>
<dbReference type="PANTHER" id="PTHR43792:SF1">
    <property type="entry name" value="N-ACETYLTRANSFERASE DOMAIN-CONTAINING PROTEIN"/>
    <property type="match status" value="1"/>
</dbReference>
<dbReference type="EMBL" id="JBHRSV010000001">
    <property type="protein sequence ID" value="MFC2924717.1"/>
    <property type="molecule type" value="Genomic_DNA"/>
</dbReference>
<proteinExistence type="predicted"/>
<evidence type="ECO:0000313" key="3">
    <source>
        <dbReference type="Proteomes" id="UP001595379"/>
    </source>
</evidence>
<dbReference type="EC" id="2.3.-.-" evidence="2"/>
<comment type="caution">
    <text evidence="2">The sequence shown here is derived from an EMBL/GenBank/DDBJ whole genome shotgun (WGS) entry which is preliminary data.</text>
</comment>
<gene>
    <name evidence="2" type="ORF">ACFOOR_01215</name>
</gene>
<keyword evidence="3" id="KW-1185">Reference proteome</keyword>
<sequence length="178" mass="19761">MTEDTFSIPVLETERLILRGHRAEDAPHSYALWAHETTQRYIGSMTSSPGDAWLRMLRYPGLWAILGFGFWAVIEKDCGRFVGECGFADFCRAMTPSIRGLPELGYAITPDAHGKGYATEAVLGAQAWIDRARNRPRCVAIINPHNTASIGVAVKAGYTAWQETEFGGKPVTVYERRP</sequence>
<feature type="domain" description="N-acetyltransferase" evidence="1">
    <location>
        <begin position="16"/>
        <end position="178"/>
    </location>
</feature>